<evidence type="ECO:0000313" key="1">
    <source>
        <dbReference type="EMBL" id="MBV2128152.1"/>
    </source>
</evidence>
<keyword evidence="2" id="KW-1185">Reference proteome</keyword>
<accession>A0ABS6MH80</accession>
<evidence type="ECO:0008006" key="3">
    <source>
        <dbReference type="Google" id="ProtNLM"/>
    </source>
</evidence>
<dbReference type="RefSeq" id="WP_217667207.1">
    <property type="nucleotide sequence ID" value="NZ_JAHRID010000001.1"/>
</dbReference>
<organism evidence="1 2">
    <name type="scientific">Arsukibacterium indicum</name>
    <dbReference type="NCBI Taxonomy" id="2848612"/>
    <lineage>
        <taxon>Bacteria</taxon>
        <taxon>Pseudomonadati</taxon>
        <taxon>Pseudomonadota</taxon>
        <taxon>Gammaproteobacteria</taxon>
        <taxon>Chromatiales</taxon>
        <taxon>Chromatiaceae</taxon>
        <taxon>Arsukibacterium</taxon>
    </lineage>
</organism>
<name>A0ABS6MH80_9GAMM</name>
<evidence type="ECO:0000313" key="2">
    <source>
        <dbReference type="Proteomes" id="UP000704611"/>
    </source>
</evidence>
<dbReference type="Proteomes" id="UP000704611">
    <property type="component" value="Unassembled WGS sequence"/>
</dbReference>
<protein>
    <recommendedName>
        <fullName evidence="3">GLUG domain-containing protein</fullName>
    </recommendedName>
</protein>
<comment type="caution">
    <text evidence="1">The sequence shown here is derived from an EMBL/GenBank/DDBJ whole genome shotgun (WGS) entry which is preliminary data.</text>
</comment>
<sequence>MLNTWGPLNQWLAESGEQNQSGTGTSSVRISGTAIGAFINAQEQSGSGTVRSLIGGSAVGSYINEQHQAGFGVVTSRVSGAVIGSFVNNTGSEQHYAGIGAVTSRVGGVAIGSFINEQNFAGTGQSTVTVSGEVVGSYSNLQRQAGGGTVTVRVTGTVIGSFINEVAPPPEPELGWGNPISLFAEAEAIEQISLTFDQLGRPLVFYRTGADTLKLYWYDPVLQESVNVQIATGIDPQAGFDFPQDTGQSFTDALLFYVRDDTVYMRIQRDRFSIEYPCPANQPGLRITSNGLRVDNRYQVVYEYLDDGYTPPVVPVPPVVVIPPGEPAPTPDPSEPPPIVIVGEYCYLNSWGSCFVTNYRLDVVNDPFKIGFTVKEAFFPRYTEKSSAAFPFKQGQVMFGSDGRKQLYCYISRDTRNNRAVANIWRGGNEYSQAFTLNDFNGVWEFEFRGLDSRVTITKDGVVLFDDIFRRPRPDRSAPTLLTFAGGLYETNTSDTYAFHGIQHNCWVEHGGNRIDWAVKTKGEQQQPSVPAGTDMTIFNHRPQNWRFIQP</sequence>
<dbReference type="EMBL" id="JAHRID010000001">
    <property type="protein sequence ID" value="MBV2128152.1"/>
    <property type="molecule type" value="Genomic_DNA"/>
</dbReference>
<reference evidence="1 2" key="1">
    <citation type="submission" date="2021-06" db="EMBL/GenBank/DDBJ databases">
        <title>Rheinheimera indica sp. nov., isolated from deep-sea sediment.</title>
        <authorList>
            <person name="Wang Z."/>
            <person name="Zhang X.-Y."/>
        </authorList>
    </citation>
    <scope>NUCLEOTIDE SEQUENCE [LARGE SCALE GENOMIC DNA]</scope>
    <source>
        <strain evidence="1 2">SM2107</strain>
    </source>
</reference>
<proteinExistence type="predicted"/>
<gene>
    <name evidence="1" type="ORF">KQY15_03460</name>
</gene>